<proteinExistence type="predicted"/>
<dbReference type="OrthoDB" id="2479530at2"/>
<keyword evidence="4" id="KW-1185">Reference proteome</keyword>
<evidence type="ECO:0000313" key="3">
    <source>
        <dbReference type="EMBL" id="RSM50759.1"/>
    </source>
</evidence>
<accession>A0A428X633</accession>
<dbReference type="CDD" id="cd00161">
    <property type="entry name" value="beta-trefoil_Ricin-like"/>
    <property type="match status" value="1"/>
</dbReference>
<reference evidence="3 4" key="1">
    <citation type="submission" date="2018-05" db="EMBL/GenBank/DDBJ databases">
        <title>Evolution of GPA BGCs.</title>
        <authorList>
            <person name="Waglechner N."/>
            <person name="Wright G.D."/>
        </authorList>
    </citation>
    <scope>NUCLEOTIDE SEQUENCE [LARGE SCALE GENOMIC DNA]</scope>
    <source>
        <strain evidence="3 4">DSM 5908</strain>
    </source>
</reference>
<keyword evidence="1" id="KW-0732">Signal</keyword>
<sequence length="182" mass="19205">MKRGLIRAVTAVTMAVAAAVGFVVPATAATSGRVSPAGAVANGTYRWANANSGLCLAYAVDKRGANRQEGCDGSDYTIYWDAVNVGGDNYRLINEHNGQCLSIWRGDTGDNAQVGIYACVDTPAEIFTLVPATSPAFAGAYQFVNVNSGKCVAVGGARTNYGAWVIQWTCAQSGEFMWRPYS</sequence>
<dbReference type="SUPFAM" id="SSF50370">
    <property type="entry name" value="Ricin B-like lectins"/>
    <property type="match status" value="1"/>
</dbReference>
<comment type="caution">
    <text evidence="3">The sequence shown here is derived from an EMBL/GenBank/DDBJ whole genome shotgun (WGS) entry which is preliminary data.</text>
</comment>
<dbReference type="RefSeq" id="WP_043791400.1">
    <property type="nucleotide sequence ID" value="NZ_QHHU01000001.1"/>
</dbReference>
<dbReference type="AlphaFoldDB" id="A0A428X633"/>
<dbReference type="EMBL" id="QHHU01000001">
    <property type="protein sequence ID" value="RSM50759.1"/>
    <property type="molecule type" value="Genomic_DNA"/>
</dbReference>
<dbReference type="Gene3D" id="2.80.10.50">
    <property type="match status" value="2"/>
</dbReference>
<feature type="domain" description="Ricin B lectin" evidence="2">
    <location>
        <begin position="80"/>
        <end position="168"/>
    </location>
</feature>
<protein>
    <recommendedName>
        <fullName evidence="2">Ricin B lectin domain-containing protein</fullName>
    </recommendedName>
</protein>
<feature type="signal peptide" evidence="1">
    <location>
        <begin position="1"/>
        <end position="28"/>
    </location>
</feature>
<gene>
    <name evidence="3" type="ORF">DMA12_00975</name>
</gene>
<organism evidence="3 4">
    <name type="scientific">Amycolatopsis balhimycina DSM 5908</name>
    <dbReference type="NCBI Taxonomy" id="1081091"/>
    <lineage>
        <taxon>Bacteria</taxon>
        <taxon>Bacillati</taxon>
        <taxon>Actinomycetota</taxon>
        <taxon>Actinomycetes</taxon>
        <taxon>Pseudonocardiales</taxon>
        <taxon>Pseudonocardiaceae</taxon>
        <taxon>Amycolatopsis</taxon>
    </lineage>
</organism>
<feature type="chain" id="PRO_5019375570" description="Ricin B lectin domain-containing protein" evidence="1">
    <location>
        <begin position="29"/>
        <end position="182"/>
    </location>
</feature>
<dbReference type="PROSITE" id="PS50231">
    <property type="entry name" value="RICIN_B_LECTIN"/>
    <property type="match status" value="1"/>
</dbReference>
<evidence type="ECO:0000256" key="1">
    <source>
        <dbReference type="SAM" id="SignalP"/>
    </source>
</evidence>
<dbReference type="InterPro" id="IPR035992">
    <property type="entry name" value="Ricin_B-like_lectins"/>
</dbReference>
<dbReference type="Pfam" id="PF14200">
    <property type="entry name" value="RicinB_lectin_2"/>
    <property type="match status" value="1"/>
</dbReference>
<evidence type="ECO:0000259" key="2">
    <source>
        <dbReference type="Pfam" id="PF14200"/>
    </source>
</evidence>
<evidence type="ECO:0000313" key="4">
    <source>
        <dbReference type="Proteomes" id="UP000286716"/>
    </source>
</evidence>
<dbReference type="Proteomes" id="UP000286716">
    <property type="component" value="Unassembled WGS sequence"/>
</dbReference>
<name>A0A428X633_AMYBA</name>
<dbReference type="InterPro" id="IPR000772">
    <property type="entry name" value="Ricin_B_lectin"/>
</dbReference>